<reference evidence="1" key="1">
    <citation type="submission" date="2020-04" db="EMBL/GenBank/DDBJ databases">
        <authorList>
            <person name="Chiriac C."/>
            <person name="Salcher M."/>
            <person name="Ghai R."/>
            <person name="Kavagutti S V."/>
        </authorList>
    </citation>
    <scope>NUCLEOTIDE SEQUENCE</scope>
</reference>
<dbReference type="EMBL" id="LR796195">
    <property type="protein sequence ID" value="CAB4126449.1"/>
    <property type="molecule type" value="Genomic_DNA"/>
</dbReference>
<evidence type="ECO:0000313" key="1">
    <source>
        <dbReference type="EMBL" id="CAB4126449.1"/>
    </source>
</evidence>
<proteinExistence type="predicted"/>
<organism evidence="1">
    <name type="scientific">uncultured Caudovirales phage</name>
    <dbReference type="NCBI Taxonomy" id="2100421"/>
    <lineage>
        <taxon>Viruses</taxon>
        <taxon>Duplodnaviria</taxon>
        <taxon>Heunggongvirae</taxon>
        <taxon>Uroviricota</taxon>
        <taxon>Caudoviricetes</taxon>
        <taxon>Peduoviridae</taxon>
        <taxon>Maltschvirus</taxon>
        <taxon>Maltschvirus maltsch</taxon>
    </lineage>
</organism>
<accession>A0A6J5L354</accession>
<sequence>MSCLQGILSVIPIFDSLVGKSSSENIEAEINESFNCCNGVDSSCCVPGISKTTEYQNLDRKVSEKARKSIESVNKK</sequence>
<gene>
    <name evidence="1" type="ORF">UFOVP88_62</name>
</gene>
<name>A0A6J5L354_9CAUD</name>
<protein>
    <submittedName>
        <fullName evidence="1">Uncharacterized protein</fullName>
    </submittedName>
</protein>